<feature type="transmembrane region" description="Helical" evidence="7">
    <location>
        <begin position="72"/>
        <end position="94"/>
    </location>
</feature>
<feature type="transmembrane region" description="Helical" evidence="7">
    <location>
        <begin position="463"/>
        <end position="483"/>
    </location>
</feature>
<feature type="transmembrane region" description="Helical" evidence="7">
    <location>
        <begin position="434"/>
        <end position="457"/>
    </location>
</feature>
<dbReference type="CDD" id="cd17321">
    <property type="entry name" value="MFS_MMR_MDR_like"/>
    <property type="match status" value="1"/>
</dbReference>
<keyword evidence="2" id="KW-0813">Transport</keyword>
<feature type="transmembrane region" description="Helical" evidence="7">
    <location>
        <begin position="194"/>
        <end position="213"/>
    </location>
</feature>
<keyword evidence="4 7" id="KW-0812">Transmembrane</keyword>
<dbReference type="EMBL" id="FRCS01000004">
    <property type="protein sequence ID" value="SHN26583.1"/>
    <property type="molecule type" value="Genomic_DNA"/>
</dbReference>
<dbReference type="PROSITE" id="PS00216">
    <property type="entry name" value="SUGAR_TRANSPORT_1"/>
    <property type="match status" value="1"/>
</dbReference>
<dbReference type="SUPFAM" id="SSF103473">
    <property type="entry name" value="MFS general substrate transporter"/>
    <property type="match status" value="1"/>
</dbReference>
<dbReference type="AlphaFoldDB" id="A0A1M7Q7Q9"/>
<feature type="transmembrane region" description="Helical" evidence="7">
    <location>
        <begin position="164"/>
        <end position="182"/>
    </location>
</feature>
<feature type="transmembrane region" description="Helical" evidence="7">
    <location>
        <begin position="131"/>
        <end position="152"/>
    </location>
</feature>
<feature type="transmembrane region" description="Helical" evidence="7">
    <location>
        <begin position="384"/>
        <end position="413"/>
    </location>
</feature>
<dbReference type="PANTHER" id="PTHR42718">
    <property type="entry name" value="MAJOR FACILITATOR SUPERFAMILY MULTIDRUG TRANSPORTER MFSC"/>
    <property type="match status" value="1"/>
</dbReference>
<feature type="transmembrane region" description="Helical" evidence="7">
    <location>
        <begin position="225"/>
        <end position="245"/>
    </location>
</feature>
<evidence type="ECO:0000256" key="2">
    <source>
        <dbReference type="ARBA" id="ARBA00022448"/>
    </source>
</evidence>
<evidence type="ECO:0000313" key="9">
    <source>
        <dbReference type="EMBL" id="SHN26583.1"/>
    </source>
</evidence>
<dbReference type="RefSeq" id="WP_178379876.1">
    <property type="nucleotide sequence ID" value="NZ_FRCS01000004.1"/>
</dbReference>
<accession>A0A1M7Q7Q9</accession>
<reference evidence="9 10" key="1">
    <citation type="submission" date="2016-11" db="EMBL/GenBank/DDBJ databases">
        <authorList>
            <person name="Jaros S."/>
            <person name="Januszkiewicz K."/>
            <person name="Wedrychowicz H."/>
        </authorList>
    </citation>
    <scope>NUCLEOTIDE SEQUENCE [LARGE SCALE GENOMIC DNA]</scope>
    <source>
        <strain evidence="9 10">DSM 46144</strain>
    </source>
</reference>
<organism evidence="9 10">
    <name type="scientific">Cryptosporangium aurantiacum</name>
    <dbReference type="NCBI Taxonomy" id="134849"/>
    <lineage>
        <taxon>Bacteria</taxon>
        <taxon>Bacillati</taxon>
        <taxon>Actinomycetota</taxon>
        <taxon>Actinomycetes</taxon>
        <taxon>Cryptosporangiales</taxon>
        <taxon>Cryptosporangiaceae</taxon>
        <taxon>Cryptosporangium</taxon>
    </lineage>
</organism>
<feature type="transmembrane region" description="Helical" evidence="7">
    <location>
        <begin position="106"/>
        <end position="125"/>
    </location>
</feature>
<protein>
    <submittedName>
        <fullName evidence="9">Drug resistance transporter, EmrB/QacA subfamily</fullName>
    </submittedName>
</protein>
<keyword evidence="3" id="KW-1003">Cell membrane</keyword>
<feature type="transmembrane region" description="Helical" evidence="7">
    <location>
        <begin position="359"/>
        <end position="378"/>
    </location>
</feature>
<feature type="transmembrane region" description="Helical" evidence="7">
    <location>
        <begin position="30"/>
        <end position="52"/>
    </location>
</feature>
<comment type="subcellular location">
    <subcellularLocation>
        <location evidence="1">Cell membrane</location>
        <topology evidence="1">Multi-pass membrane protein</topology>
    </subcellularLocation>
</comment>
<sequence length="516" mass="51318">MTRIKTAETPGAASAAPMADPAPAAAGALLALRSGAGAAVVAATVLASMVSFLDANVVNVAVPAIGRDLGAAVVGVQWVLTGYLLAVTALLLLSGALADRFGRRRILVIGLLVMLAASILCAVAPSVGALIAARVLQGAGSALVVPTSLALLNGALRVPDRARGIGVWAAISTVGTTLGPYAGGWLIDHASWRTVFLVNVPLIAAGLVVLRFVPENPSARRPLSLDWAGVLLAVVGLGGTIYALTEASSSGWGTARVLVPGVLGLVALAALVPAERRVRAPMLRLSLFRSRQFDAINVATVLFYGALAAAGYLLILQCQLELGYSAAAAGAALVPSSAVFLAVSPLSGALVARLGPRRLMVAGMLVVGVSIGWLGWAVPGSSYAAVILPCALLWGLGIGLAVAPLTAAVLAAVADADLGEASAVNDAASRLGGLLAIAAVPVLVGVGGGAGLGAALVDGYRPAMVALAAVCGVAALVTSVFVTDRRPAVPAPRVVPAAPHHGCAPPLSTSSAKELI</sequence>
<evidence type="ECO:0000256" key="3">
    <source>
        <dbReference type="ARBA" id="ARBA00022475"/>
    </source>
</evidence>
<dbReference type="NCBIfam" id="TIGR00711">
    <property type="entry name" value="efflux_EmrB"/>
    <property type="match status" value="1"/>
</dbReference>
<proteinExistence type="predicted"/>
<dbReference type="Gene3D" id="1.20.1720.10">
    <property type="entry name" value="Multidrug resistance protein D"/>
    <property type="match status" value="1"/>
</dbReference>
<dbReference type="Pfam" id="PF07690">
    <property type="entry name" value="MFS_1"/>
    <property type="match status" value="1"/>
</dbReference>
<dbReference type="InterPro" id="IPR004638">
    <property type="entry name" value="EmrB-like"/>
</dbReference>
<evidence type="ECO:0000259" key="8">
    <source>
        <dbReference type="PROSITE" id="PS50850"/>
    </source>
</evidence>
<evidence type="ECO:0000256" key="7">
    <source>
        <dbReference type="SAM" id="Phobius"/>
    </source>
</evidence>
<evidence type="ECO:0000256" key="1">
    <source>
        <dbReference type="ARBA" id="ARBA00004651"/>
    </source>
</evidence>
<evidence type="ECO:0000313" key="10">
    <source>
        <dbReference type="Proteomes" id="UP000184440"/>
    </source>
</evidence>
<dbReference type="InterPro" id="IPR005829">
    <property type="entry name" value="Sugar_transporter_CS"/>
</dbReference>
<dbReference type="InterPro" id="IPR020846">
    <property type="entry name" value="MFS_dom"/>
</dbReference>
<feature type="transmembrane region" description="Helical" evidence="7">
    <location>
        <begin position="295"/>
        <end position="315"/>
    </location>
</feature>
<feature type="domain" description="Major facilitator superfamily (MFS) profile" evidence="8">
    <location>
        <begin position="40"/>
        <end position="486"/>
    </location>
</feature>
<feature type="transmembrane region" description="Helical" evidence="7">
    <location>
        <begin position="257"/>
        <end position="274"/>
    </location>
</feature>
<dbReference type="GO" id="GO:0022857">
    <property type="term" value="F:transmembrane transporter activity"/>
    <property type="evidence" value="ECO:0007669"/>
    <property type="project" value="InterPro"/>
</dbReference>
<evidence type="ECO:0000256" key="4">
    <source>
        <dbReference type="ARBA" id="ARBA00022692"/>
    </source>
</evidence>
<dbReference type="GO" id="GO:0005886">
    <property type="term" value="C:plasma membrane"/>
    <property type="evidence" value="ECO:0007669"/>
    <property type="project" value="UniProtKB-SubCell"/>
</dbReference>
<dbReference type="Proteomes" id="UP000184440">
    <property type="component" value="Unassembled WGS sequence"/>
</dbReference>
<dbReference type="PANTHER" id="PTHR42718:SF42">
    <property type="entry name" value="EXPORT PROTEIN"/>
    <property type="match status" value="1"/>
</dbReference>
<dbReference type="Gene3D" id="1.20.1250.20">
    <property type="entry name" value="MFS general substrate transporter like domains"/>
    <property type="match status" value="1"/>
</dbReference>
<dbReference type="InterPro" id="IPR011701">
    <property type="entry name" value="MFS"/>
</dbReference>
<name>A0A1M7Q7Q9_9ACTN</name>
<keyword evidence="10" id="KW-1185">Reference proteome</keyword>
<gene>
    <name evidence="9" type="ORF">SAMN05443668_104280</name>
</gene>
<dbReference type="InterPro" id="IPR036259">
    <property type="entry name" value="MFS_trans_sf"/>
</dbReference>
<keyword evidence="6 7" id="KW-0472">Membrane</keyword>
<feature type="transmembrane region" description="Helical" evidence="7">
    <location>
        <begin position="327"/>
        <end position="352"/>
    </location>
</feature>
<evidence type="ECO:0000256" key="5">
    <source>
        <dbReference type="ARBA" id="ARBA00022989"/>
    </source>
</evidence>
<evidence type="ECO:0000256" key="6">
    <source>
        <dbReference type="ARBA" id="ARBA00023136"/>
    </source>
</evidence>
<dbReference type="STRING" id="134849.SAMN05443668_104280"/>
<keyword evidence="5 7" id="KW-1133">Transmembrane helix</keyword>
<dbReference type="PROSITE" id="PS50850">
    <property type="entry name" value="MFS"/>
    <property type="match status" value="1"/>
</dbReference>